<dbReference type="Gene3D" id="2.40.50.100">
    <property type="match status" value="2"/>
</dbReference>
<dbReference type="PROSITE" id="PS51866">
    <property type="entry name" value="MOP"/>
    <property type="match status" value="1"/>
</dbReference>
<dbReference type="NCBIfam" id="TIGR00638">
    <property type="entry name" value="Mop"/>
    <property type="match status" value="1"/>
</dbReference>
<dbReference type="PANTHER" id="PTHR30432">
    <property type="entry name" value="TRANSCRIPTIONAL REGULATOR MODE"/>
    <property type="match status" value="1"/>
</dbReference>
<dbReference type="SUPFAM" id="SSF46785">
    <property type="entry name" value="Winged helix' DNA-binding domain"/>
    <property type="match status" value="1"/>
</dbReference>
<keyword evidence="4" id="KW-0677">Repeat</keyword>
<dbReference type="Proteomes" id="UP000789803">
    <property type="component" value="Unassembled WGS sequence"/>
</dbReference>
<name>A0ABM8Q7X9_9BACT</name>
<dbReference type="InterPro" id="IPR000847">
    <property type="entry name" value="LysR_HTH_N"/>
</dbReference>
<comment type="caution">
    <text evidence="7">The sequence shown here is derived from an EMBL/GenBank/DDBJ whole genome shotgun (WGS) entry which is preliminary data.</text>
</comment>
<dbReference type="Pfam" id="PF03459">
    <property type="entry name" value="TOBE"/>
    <property type="match status" value="2"/>
</dbReference>
<evidence type="ECO:0000259" key="6">
    <source>
        <dbReference type="PROSITE" id="PS51866"/>
    </source>
</evidence>
<evidence type="ECO:0000256" key="5">
    <source>
        <dbReference type="PIRNR" id="PIRNR005763"/>
    </source>
</evidence>
<evidence type="ECO:0000256" key="4">
    <source>
        <dbReference type="ARBA" id="ARBA00022737"/>
    </source>
</evidence>
<evidence type="ECO:0000256" key="3">
    <source>
        <dbReference type="ARBA" id="ARBA00022505"/>
    </source>
</evidence>
<evidence type="ECO:0000313" key="8">
    <source>
        <dbReference type="Proteomes" id="UP000789803"/>
    </source>
</evidence>
<dbReference type="PIRSF" id="PIRSF005763">
    <property type="entry name" value="Txn_reg_ModE"/>
    <property type="match status" value="1"/>
</dbReference>
<accession>A0ABM8Q7X9</accession>
<evidence type="ECO:0000313" key="7">
    <source>
        <dbReference type="EMBL" id="CAD7289070.1"/>
    </source>
</evidence>
<keyword evidence="2 5" id="KW-0813">Transport</keyword>
<dbReference type="Pfam" id="PF00126">
    <property type="entry name" value="HTH_1"/>
    <property type="match status" value="1"/>
</dbReference>
<dbReference type="InterPro" id="IPR036388">
    <property type="entry name" value="WH-like_DNA-bd_sf"/>
</dbReference>
<dbReference type="InterPro" id="IPR008995">
    <property type="entry name" value="Mo/tungstate-bd_C_term_dom"/>
</dbReference>
<dbReference type="InterPro" id="IPR016462">
    <property type="entry name" value="ModE"/>
</dbReference>
<keyword evidence="3 5" id="KW-0500">Molybdenum</keyword>
<dbReference type="Gene3D" id="1.10.10.10">
    <property type="entry name" value="Winged helix-like DNA-binding domain superfamily/Winged helix DNA-binding domain"/>
    <property type="match status" value="1"/>
</dbReference>
<dbReference type="PANTHER" id="PTHR30432:SF1">
    <property type="entry name" value="DNA-BINDING TRANSCRIPTIONAL DUAL REGULATOR MODE"/>
    <property type="match status" value="1"/>
</dbReference>
<gene>
    <name evidence="7" type="primary">mopA</name>
    <name evidence="7" type="ORF">LMG7974_01326</name>
</gene>
<feature type="domain" description="Mop" evidence="6">
    <location>
        <begin position="123"/>
        <end position="189"/>
    </location>
</feature>
<evidence type="ECO:0000256" key="2">
    <source>
        <dbReference type="ARBA" id="ARBA00022448"/>
    </source>
</evidence>
<reference evidence="7 8" key="1">
    <citation type="submission" date="2020-11" db="EMBL/GenBank/DDBJ databases">
        <authorList>
            <person name="Peeters C."/>
        </authorList>
    </citation>
    <scope>NUCLEOTIDE SEQUENCE [LARGE SCALE GENOMIC DNA]</scope>
    <source>
        <strain evidence="7 8">LMG 7974</strain>
    </source>
</reference>
<protein>
    <submittedName>
        <fullName evidence="7">Molybdenum-pterin-binding protein MopA</fullName>
    </submittedName>
</protein>
<keyword evidence="8" id="KW-1185">Reference proteome</keyword>
<dbReference type="InterPro" id="IPR036390">
    <property type="entry name" value="WH_DNA-bd_sf"/>
</dbReference>
<organism evidence="7 8">
    <name type="scientific">Campylobacter majalis</name>
    <dbReference type="NCBI Taxonomy" id="2790656"/>
    <lineage>
        <taxon>Bacteria</taxon>
        <taxon>Pseudomonadati</taxon>
        <taxon>Campylobacterota</taxon>
        <taxon>Epsilonproteobacteria</taxon>
        <taxon>Campylobacterales</taxon>
        <taxon>Campylobacteraceae</taxon>
        <taxon>Campylobacter</taxon>
    </lineage>
</organism>
<proteinExistence type="inferred from homology"/>
<comment type="similarity">
    <text evidence="1 5">Belongs to the ModE family.</text>
</comment>
<sequence length="254" mass="27765">MRADVSLELLLGEGVQVVGRHIDLLKAVDKTKSITKAANEVGISYKNAWDTLDIINNKSEKPLISRTSGNKKNSGSELTEYGKKMIQTFENLQNLQREYLANVAKNFDINSLDIKNLNRLSLNLSARNQLNCEICEINEGVLKSQIIARLNGGEKIVATITKQSQISLGLAVGMSVVFIFKAPSVSLKEPSKDGLVGEVSEVKIGKDDAEITLNLSGDQSITAVTSKDEAFDLRVSVGERYEILIDKTDIIIGV</sequence>
<dbReference type="InterPro" id="IPR004606">
    <property type="entry name" value="Mop_domain"/>
</dbReference>
<dbReference type="EMBL" id="CAJHOF010000012">
    <property type="protein sequence ID" value="CAD7289070.1"/>
    <property type="molecule type" value="Genomic_DNA"/>
</dbReference>
<dbReference type="SUPFAM" id="SSF50331">
    <property type="entry name" value="MOP-like"/>
    <property type="match status" value="2"/>
</dbReference>
<dbReference type="RefSeq" id="WP_431340113.1">
    <property type="nucleotide sequence ID" value="NZ_JBOEHM010000012.1"/>
</dbReference>
<dbReference type="InterPro" id="IPR005116">
    <property type="entry name" value="Transp-assoc_OB_typ1"/>
</dbReference>
<evidence type="ECO:0000256" key="1">
    <source>
        <dbReference type="ARBA" id="ARBA00008110"/>
    </source>
</evidence>
<dbReference type="InterPro" id="IPR051815">
    <property type="entry name" value="Molybdate_resp_trans_reg"/>
</dbReference>